<keyword evidence="5 8" id="KW-1133">Transmembrane helix</keyword>
<evidence type="ECO:0000256" key="6">
    <source>
        <dbReference type="ARBA" id="ARBA00023136"/>
    </source>
</evidence>
<evidence type="ECO:0000313" key="10">
    <source>
        <dbReference type="Proteomes" id="UP000279259"/>
    </source>
</evidence>
<dbReference type="EMBL" id="RSCD01000013">
    <property type="protein sequence ID" value="RSH89681.1"/>
    <property type="molecule type" value="Genomic_DNA"/>
</dbReference>
<name>A0A427YET8_9TREE</name>
<protein>
    <recommendedName>
        <fullName evidence="11">Major facilitator superfamily (MFS) profile domain-containing protein</fullName>
    </recommendedName>
</protein>
<feature type="transmembrane region" description="Helical" evidence="8">
    <location>
        <begin position="473"/>
        <end position="495"/>
    </location>
</feature>
<feature type="transmembrane region" description="Helical" evidence="8">
    <location>
        <begin position="581"/>
        <end position="599"/>
    </location>
</feature>
<dbReference type="PANTHER" id="PTHR23514">
    <property type="entry name" value="BYPASS OF STOP CODON PROTEIN 6"/>
    <property type="match status" value="1"/>
</dbReference>
<keyword evidence="10" id="KW-1185">Reference proteome</keyword>
<dbReference type="InterPro" id="IPR036259">
    <property type="entry name" value="MFS_trans_sf"/>
</dbReference>
<evidence type="ECO:0000256" key="1">
    <source>
        <dbReference type="ARBA" id="ARBA00004127"/>
    </source>
</evidence>
<feature type="compositionally biased region" description="Polar residues" evidence="7">
    <location>
        <begin position="15"/>
        <end position="25"/>
    </location>
</feature>
<keyword evidence="4 8" id="KW-0812">Transmembrane</keyword>
<dbReference type="SUPFAM" id="SSF103473">
    <property type="entry name" value="MFS general substrate transporter"/>
    <property type="match status" value="2"/>
</dbReference>
<dbReference type="Gene3D" id="1.20.1250.20">
    <property type="entry name" value="MFS general substrate transporter like domains"/>
    <property type="match status" value="1"/>
</dbReference>
<gene>
    <name evidence="9" type="ORF">EHS25_002232</name>
</gene>
<comment type="caution">
    <text evidence="9">The sequence shown here is derived from an EMBL/GenBank/DDBJ whole genome shotgun (WGS) entry which is preliminary data.</text>
</comment>
<dbReference type="PANTHER" id="PTHR23514:SF3">
    <property type="entry name" value="BYPASS OF STOP CODON PROTEIN 6"/>
    <property type="match status" value="1"/>
</dbReference>
<organism evidence="9 10">
    <name type="scientific">Saitozyma podzolica</name>
    <dbReference type="NCBI Taxonomy" id="1890683"/>
    <lineage>
        <taxon>Eukaryota</taxon>
        <taxon>Fungi</taxon>
        <taxon>Dikarya</taxon>
        <taxon>Basidiomycota</taxon>
        <taxon>Agaricomycotina</taxon>
        <taxon>Tremellomycetes</taxon>
        <taxon>Tremellales</taxon>
        <taxon>Trimorphomycetaceae</taxon>
        <taxon>Saitozyma</taxon>
    </lineage>
</organism>
<feature type="compositionally biased region" description="Pro residues" evidence="7">
    <location>
        <begin position="84"/>
        <end position="94"/>
    </location>
</feature>
<keyword evidence="6 8" id="KW-0472">Membrane</keyword>
<evidence type="ECO:0000256" key="3">
    <source>
        <dbReference type="ARBA" id="ARBA00022448"/>
    </source>
</evidence>
<feature type="region of interest" description="Disordered" evidence="7">
    <location>
        <begin position="1"/>
        <end position="29"/>
    </location>
</feature>
<evidence type="ECO:0000256" key="8">
    <source>
        <dbReference type="SAM" id="Phobius"/>
    </source>
</evidence>
<evidence type="ECO:0000256" key="5">
    <source>
        <dbReference type="ARBA" id="ARBA00022989"/>
    </source>
</evidence>
<evidence type="ECO:0000256" key="7">
    <source>
        <dbReference type="SAM" id="MobiDB-lite"/>
    </source>
</evidence>
<dbReference type="Proteomes" id="UP000279259">
    <property type="component" value="Unassembled WGS sequence"/>
</dbReference>
<evidence type="ECO:0000256" key="2">
    <source>
        <dbReference type="ARBA" id="ARBA00008335"/>
    </source>
</evidence>
<keyword evidence="3" id="KW-0813">Transport</keyword>
<accession>A0A427YET8</accession>
<feature type="transmembrane region" description="Helical" evidence="8">
    <location>
        <begin position="208"/>
        <end position="229"/>
    </location>
</feature>
<dbReference type="OrthoDB" id="413079at2759"/>
<dbReference type="GO" id="GO:0016020">
    <property type="term" value="C:membrane"/>
    <property type="evidence" value="ECO:0007669"/>
    <property type="project" value="TreeGrafter"/>
</dbReference>
<feature type="compositionally biased region" description="Basic and acidic residues" evidence="7">
    <location>
        <begin position="1"/>
        <end position="14"/>
    </location>
</feature>
<feature type="transmembrane region" description="Helical" evidence="8">
    <location>
        <begin position="327"/>
        <end position="346"/>
    </location>
</feature>
<dbReference type="AlphaFoldDB" id="A0A427YET8"/>
<sequence>MAFVDHRDRDDKSANGDQAPQSISPHQDVVIIDDLEDDEVHEMAASVTALPFRRGSSRRRSSRTARSPYLPETNPVEDTIGEKPPSPHSPPPPTDFLSTRRSSSSRKTNVAPLSTDGDRMRTLPHLAFDSVEPPSRTRGESARRTFFKRRHGQTISQRHVSGSRQPPESARLTMMIGTLWFVLFMGGWNDGSTGPLIPRLQDHYNVDFGIISLVWIVNFAGCLTSSVIVGPLTERFGFSYVSLCPRVELGGQLPSDGMLIPCRYAAPGCASKHAPLEYWLVLRRSPFSASVTLSAASGMRYMIKVSQVNSLLARLPEPRTKLSCGHALYGAGAAISPLVATEFATYVPKITYYYLVSLGIALLLGLIILLVFRGRRAEEIIPLDHQRLMEELEVRRALTTASTSATVSRRPSFDESNPGATGIDSSIQLQTVSDLERRGSITQPPQIPLPLPESTGGQSFFDIIRYRPVQLMAVYLFIYVGVEVGIGGWIVTFIINERQGPTSSGYISSGYFAGRSCDLQTKLTRLRSCCWPLGPDPSDVPGRTIPQLLKLTPQINNNRAVYLYTSVCIVSEIVVWTVQNIYANGFAVALCGFFLGPIYPISMATISACLPKRIQTPSIAFVSSIGAGGSAVVPFITGLLAQAFNISVLQPVVIILLACSVVTWFFIARLGSGQL</sequence>
<proteinExistence type="inferred from homology"/>
<dbReference type="InterPro" id="IPR051788">
    <property type="entry name" value="MFS_Transporter"/>
</dbReference>
<feature type="transmembrane region" description="Helical" evidence="8">
    <location>
        <begin position="619"/>
        <end position="642"/>
    </location>
</feature>
<dbReference type="GO" id="GO:0012505">
    <property type="term" value="C:endomembrane system"/>
    <property type="evidence" value="ECO:0007669"/>
    <property type="project" value="UniProtKB-SubCell"/>
</dbReference>
<evidence type="ECO:0008006" key="11">
    <source>
        <dbReference type="Google" id="ProtNLM"/>
    </source>
</evidence>
<feature type="region of interest" description="Disordered" evidence="7">
    <location>
        <begin position="46"/>
        <end position="142"/>
    </location>
</feature>
<feature type="transmembrane region" description="Helical" evidence="8">
    <location>
        <begin position="352"/>
        <end position="372"/>
    </location>
</feature>
<comment type="similarity">
    <text evidence="2">Belongs to the major facilitator superfamily.</text>
</comment>
<evidence type="ECO:0000256" key="4">
    <source>
        <dbReference type="ARBA" id="ARBA00022692"/>
    </source>
</evidence>
<comment type="subcellular location">
    <subcellularLocation>
        <location evidence="1">Endomembrane system</location>
        <topology evidence="1">Multi-pass membrane protein</topology>
    </subcellularLocation>
</comment>
<reference evidence="9 10" key="1">
    <citation type="submission" date="2018-11" db="EMBL/GenBank/DDBJ databases">
        <title>Genome sequence of Saitozyma podzolica DSM 27192.</title>
        <authorList>
            <person name="Aliyu H."/>
            <person name="Gorte O."/>
            <person name="Ochsenreither K."/>
        </authorList>
    </citation>
    <scope>NUCLEOTIDE SEQUENCE [LARGE SCALE GENOMIC DNA]</scope>
    <source>
        <strain evidence="9 10">DSM 27192</strain>
    </source>
</reference>
<feature type="transmembrane region" description="Helical" evidence="8">
    <location>
        <begin position="172"/>
        <end position="188"/>
    </location>
</feature>
<evidence type="ECO:0000313" key="9">
    <source>
        <dbReference type="EMBL" id="RSH89681.1"/>
    </source>
</evidence>
<feature type="transmembrane region" description="Helical" evidence="8">
    <location>
        <begin position="648"/>
        <end position="667"/>
    </location>
</feature>